<dbReference type="RefSeq" id="WP_015021069.1">
    <property type="nucleotide sequence ID" value="NZ_CP017696.1"/>
</dbReference>
<keyword evidence="2" id="KW-0963">Cytoplasm</keyword>
<evidence type="ECO:0000259" key="4">
    <source>
        <dbReference type="PROSITE" id="PS51350"/>
    </source>
</evidence>
<evidence type="ECO:0000256" key="3">
    <source>
        <dbReference type="ARBA" id="ARBA00022683"/>
    </source>
</evidence>
<dbReference type="PRINTS" id="PR00107">
    <property type="entry name" value="PHOSPHOCPHPR"/>
</dbReference>
<keyword evidence="3" id="KW-0598">Phosphotransferase system</keyword>
<organism evidence="5 6">
    <name type="scientific">Bifidobacterium asteroides DSM 20089</name>
    <dbReference type="NCBI Taxonomy" id="1437594"/>
    <lineage>
        <taxon>Bacteria</taxon>
        <taxon>Bacillati</taxon>
        <taxon>Actinomycetota</taxon>
        <taxon>Actinomycetes</taxon>
        <taxon>Bifidobacteriales</taxon>
        <taxon>Bifidobacteriaceae</taxon>
        <taxon>Bifidobacterium</taxon>
    </lineage>
</organism>
<name>A0AAD0AC00_9BIFI</name>
<comment type="subcellular location">
    <subcellularLocation>
        <location evidence="1">Cytoplasm</location>
    </subcellularLocation>
</comment>
<evidence type="ECO:0000313" key="5">
    <source>
        <dbReference type="EMBL" id="ATO42045.1"/>
    </source>
</evidence>
<dbReference type="NCBIfam" id="TIGR01003">
    <property type="entry name" value="PTS_HPr_family"/>
    <property type="match status" value="1"/>
</dbReference>
<reference evidence="5 6" key="1">
    <citation type="submission" date="2016-10" db="EMBL/GenBank/DDBJ databases">
        <title>The whole genome sequencing and assembly of B. asteroides DSM 20089 strain.</title>
        <authorList>
            <person name="Lee Y.-J."/>
            <person name="Park M.-K."/>
            <person name="Yi H."/>
            <person name="Bahn Y.-S."/>
            <person name="Kim J.F."/>
            <person name="Lee D.-W."/>
        </authorList>
    </citation>
    <scope>NUCLEOTIDE SEQUENCE [LARGE SCALE GENOMIC DNA]</scope>
    <source>
        <strain evidence="5 6">DSM 20089</strain>
    </source>
</reference>
<dbReference type="PROSITE" id="PS51350">
    <property type="entry name" value="PTS_HPR_DOM"/>
    <property type="match status" value="1"/>
</dbReference>
<dbReference type="Gene3D" id="3.30.1340.10">
    <property type="entry name" value="HPr-like"/>
    <property type="match status" value="1"/>
</dbReference>
<evidence type="ECO:0000256" key="2">
    <source>
        <dbReference type="ARBA" id="ARBA00022490"/>
    </source>
</evidence>
<gene>
    <name evidence="5" type="ORF">BA20089_07940</name>
</gene>
<dbReference type="InterPro" id="IPR035895">
    <property type="entry name" value="HPr-like_sf"/>
</dbReference>
<dbReference type="EMBL" id="CP017696">
    <property type="protein sequence ID" value="ATO42045.1"/>
    <property type="molecule type" value="Genomic_DNA"/>
</dbReference>
<evidence type="ECO:0000256" key="1">
    <source>
        <dbReference type="ARBA" id="ARBA00004496"/>
    </source>
</evidence>
<dbReference type="SUPFAM" id="SSF55594">
    <property type="entry name" value="HPr-like"/>
    <property type="match status" value="1"/>
</dbReference>
<dbReference type="CDD" id="cd00367">
    <property type="entry name" value="PTS-HPr_like"/>
    <property type="match status" value="1"/>
</dbReference>
<dbReference type="PANTHER" id="PTHR33705">
    <property type="entry name" value="PHOSPHOCARRIER PROTEIN HPR"/>
    <property type="match status" value="1"/>
</dbReference>
<accession>A0AAD0AC00</accession>
<sequence length="86" mass="9314">MASEFTVTISDPEGMHARPAGRLVEQAQKYQSAITLDDKGNKADAKRIFAVMGLGAKQGDTLTVSVDGPDQDKAVEELQSFFKENL</sequence>
<dbReference type="InterPro" id="IPR050399">
    <property type="entry name" value="HPr"/>
</dbReference>
<proteinExistence type="predicted"/>
<dbReference type="GO" id="GO:0005737">
    <property type="term" value="C:cytoplasm"/>
    <property type="evidence" value="ECO:0007669"/>
    <property type="project" value="UniProtKB-SubCell"/>
</dbReference>
<dbReference type="Pfam" id="PF00381">
    <property type="entry name" value="PTS-HPr"/>
    <property type="match status" value="1"/>
</dbReference>
<dbReference type="AlphaFoldDB" id="A0AAD0AC00"/>
<protein>
    <submittedName>
        <fullName evidence="5">PTS galactitol transporter subunit IIC</fullName>
    </submittedName>
</protein>
<dbReference type="Proteomes" id="UP000224056">
    <property type="component" value="Chromosome"/>
</dbReference>
<dbReference type="GO" id="GO:0009401">
    <property type="term" value="P:phosphoenolpyruvate-dependent sugar phosphotransferase system"/>
    <property type="evidence" value="ECO:0007669"/>
    <property type="project" value="UniProtKB-KW"/>
</dbReference>
<dbReference type="InterPro" id="IPR000032">
    <property type="entry name" value="HPr-like"/>
</dbReference>
<dbReference type="PANTHER" id="PTHR33705:SF2">
    <property type="entry name" value="PHOSPHOCARRIER PROTEIN NPR"/>
    <property type="match status" value="1"/>
</dbReference>
<feature type="domain" description="HPr" evidence="4">
    <location>
        <begin position="2"/>
        <end position="86"/>
    </location>
</feature>
<evidence type="ECO:0000313" key="6">
    <source>
        <dbReference type="Proteomes" id="UP000224056"/>
    </source>
</evidence>
<dbReference type="GeneID" id="93051308"/>